<dbReference type="KEGG" id="nwr:E3U44_05630"/>
<sequence length="526" mass="59800">MTEPVGTLIKALQQPKVYNHAVENLTLIETHISWLVLTGPYVYKIKKPLNLGFLDFSTLDKRRHYCHEELRLNRRLAPEIYLEVVPISGSPAHPCLGGADAPIEYAVKMVQFPQQARLDYCLQRGELSPELIGSLANKVATFHQSIAIAPQDSPYGTPEAVLQPALENFEQVNTFLAEEKEDQEWLARLRQWTEEKWQQLQPEFIDRKKAGSVRECHGDLHLGNIALRNSQFVIFDCIEFNENLRWIDIMSELAFLVMDLEDRGRPDLAHHCLNRYLEHSGDYPGLAVLNYYQVYRALVRAKVTAIRLGQAPSPPEAQAVKEDYRSYLKLALGYIQPAQTFLIITHGLSGSGKTTLSQPLLDRLGAIRLRSDIERKRLHGLKSRDRLGEGVATGIYSAQSSRQTYQHLQQLAQTVLTAGYPVLVDAAFLKQVQRQAFQDLAQTLSVPFAILDFRCDPQQLQQRIRERQRQDRDASDADLAVLEHQQTTQEPLTEAEQNITLPIETSQPLNMESLAEQLLHQLHPTP</sequence>
<dbReference type="InterPro" id="IPR027417">
    <property type="entry name" value="P-loop_NTPase"/>
</dbReference>
<dbReference type="AlphaFoldDB" id="A0A4P7BZS6"/>
<feature type="domain" description="Aminoglycoside phosphotransferase" evidence="1">
    <location>
        <begin position="66"/>
        <end position="287"/>
    </location>
</feature>
<accession>A0A4P7BZS6</accession>
<evidence type="ECO:0000313" key="3">
    <source>
        <dbReference type="Proteomes" id="UP000294325"/>
    </source>
</evidence>
<name>A0A4P7BZS6_9GAMM</name>
<dbReference type="SUPFAM" id="SSF52540">
    <property type="entry name" value="P-loop containing nucleoside triphosphate hydrolases"/>
    <property type="match status" value="1"/>
</dbReference>
<dbReference type="SUPFAM" id="SSF56112">
    <property type="entry name" value="Protein kinase-like (PK-like)"/>
    <property type="match status" value="1"/>
</dbReference>
<evidence type="ECO:0000259" key="1">
    <source>
        <dbReference type="Pfam" id="PF01636"/>
    </source>
</evidence>
<gene>
    <name evidence="2" type="ORF">E3U44_05630</name>
</gene>
<dbReference type="OrthoDB" id="9810277at2"/>
<dbReference type="Proteomes" id="UP000294325">
    <property type="component" value="Chromosome"/>
</dbReference>
<dbReference type="InterPro" id="IPR002575">
    <property type="entry name" value="Aminoglycoside_PTrfase"/>
</dbReference>
<dbReference type="RefSeq" id="WP_134357062.1">
    <property type="nucleotide sequence ID" value="NZ_CP038033.1"/>
</dbReference>
<dbReference type="EMBL" id="CP038033">
    <property type="protein sequence ID" value="QBQ54042.1"/>
    <property type="molecule type" value="Genomic_DNA"/>
</dbReference>
<dbReference type="Gene3D" id="3.90.1200.10">
    <property type="match status" value="1"/>
</dbReference>
<proteinExistence type="predicted"/>
<dbReference type="Gene3D" id="3.40.50.300">
    <property type="entry name" value="P-loop containing nucleotide triphosphate hydrolases"/>
    <property type="match status" value="1"/>
</dbReference>
<dbReference type="PANTHER" id="PTHR43883">
    <property type="entry name" value="SLR0207 PROTEIN"/>
    <property type="match status" value="1"/>
</dbReference>
<dbReference type="GO" id="GO:0016740">
    <property type="term" value="F:transferase activity"/>
    <property type="evidence" value="ECO:0007669"/>
    <property type="project" value="UniProtKB-KW"/>
</dbReference>
<dbReference type="PANTHER" id="PTHR43883:SF1">
    <property type="entry name" value="GLUCONOKINASE"/>
    <property type="match status" value="1"/>
</dbReference>
<organism evidence="2 3">
    <name type="scientific">Nitrosococcus wardiae</name>
    <dbReference type="NCBI Taxonomy" id="1814290"/>
    <lineage>
        <taxon>Bacteria</taxon>
        <taxon>Pseudomonadati</taxon>
        <taxon>Pseudomonadota</taxon>
        <taxon>Gammaproteobacteria</taxon>
        <taxon>Chromatiales</taxon>
        <taxon>Chromatiaceae</taxon>
        <taxon>Nitrosococcus</taxon>
    </lineage>
</organism>
<keyword evidence="2" id="KW-0808">Transferase</keyword>
<keyword evidence="3" id="KW-1185">Reference proteome</keyword>
<dbReference type="InterPro" id="IPR011009">
    <property type="entry name" value="Kinase-like_dom_sf"/>
</dbReference>
<dbReference type="InterPro" id="IPR052732">
    <property type="entry name" value="Cell-binding_unc_protein"/>
</dbReference>
<reference evidence="2 3" key="1">
    <citation type="submission" date="2019-03" db="EMBL/GenBank/DDBJ databases">
        <title>The genome sequence of Nitrosococcus wardiae strain D1FHST reveals the archetypal metabolic capacity of ammonia-oxidizing Gammaproteobacteria.</title>
        <authorList>
            <person name="Wang L."/>
            <person name="Lim C.K."/>
            <person name="Hanson T.E."/>
            <person name="Dang H."/>
            <person name="Klotz M.G."/>
        </authorList>
    </citation>
    <scope>NUCLEOTIDE SEQUENCE [LARGE SCALE GENOMIC DNA]</scope>
    <source>
        <strain evidence="2 3">D1FHS</strain>
    </source>
</reference>
<dbReference type="Pfam" id="PF13671">
    <property type="entry name" value="AAA_33"/>
    <property type="match status" value="1"/>
</dbReference>
<evidence type="ECO:0000313" key="2">
    <source>
        <dbReference type="EMBL" id="QBQ54042.1"/>
    </source>
</evidence>
<protein>
    <submittedName>
        <fullName evidence="2">Aminoglycoside phosphotransferase</fullName>
    </submittedName>
</protein>
<dbReference type="Pfam" id="PF01636">
    <property type="entry name" value="APH"/>
    <property type="match status" value="1"/>
</dbReference>